<dbReference type="EMBL" id="NHON01000010">
    <property type="protein sequence ID" value="OWJ67814.1"/>
    <property type="molecule type" value="Genomic_DNA"/>
</dbReference>
<dbReference type="RefSeq" id="WP_088150383.1">
    <property type="nucleotide sequence ID" value="NZ_NHON01000010.1"/>
</dbReference>
<dbReference type="STRING" id="1122125.GCA_000423185_00460"/>
<dbReference type="OrthoDB" id="9806350at2"/>
<name>A0A211ZRJ5_9PROT</name>
<dbReference type="CDD" id="cd02199">
    <property type="entry name" value="YjgF_YER057c_UK114_like_1"/>
    <property type="match status" value="1"/>
</dbReference>
<dbReference type="PANTHER" id="PTHR43760">
    <property type="entry name" value="ENDORIBONUCLEASE-RELATED"/>
    <property type="match status" value="1"/>
</dbReference>
<dbReference type="Pfam" id="PF14588">
    <property type="entry name" value="YjgF_endoribonc"/>
    <property type="match status" value="1"/>
</dbReference>
<dbReference type="AlphaFoldDB" id="A0A211ZRJ5"/>
<proteinExistence type="predicted"/>
<dbReference type="Gene3D" id="3.30.1330.40">
    <property type="entry name" value="RutC-like"/>
    <property type="match status" value="1"/>
</dbReference>
<protein>
    <recommendedName>
        <fullName evidence="1">Endoribonuclease L-PSP/chorismate mutase-like domain-containing protein</fullName>
    </recommendedName>
</protein>
<comment type="caution">
    <text evidence="2">The sequence shown here is derived from an EMBL/GenBank/DDBJ whole genome shotgun (WGS) entry which is preliminary data.</text>
</comment>
<feature type="domain" description="Endoribonuclease L-PSP/chorismate mutase-like" evidence="1">
    <location>
        <begin position="7"/>
        <end position="133"/>
    </location>
</feature>
<dbReference type="PANTHER" id="PTHR43760:SF1">
    <property type="entry name" value="ENDORIBONUCLEASE L-PSP_CHORISMATE MUTASE-LIKE DOMAIN-CONTAINING PROTEIN"/>
    <property type="match status" value="1"/>
</dbReference>
<evidence type="ECO:0000313" key="2">
    <source>
        <dbReference type="EMBL" id="OWJ67814.1"/>
    </source>
</evidence>
<dbReference type="SUPFAM" id="SSF55298">
    <property type="entry name" value="YjgF-like"/>
    <property type="match status" value="1"/>
</dbReference>
<organism evidence="2 3">
    <name type="scientific">Inquilinus limosus</name>
    <dbReference type="NCBI Taxonomy" id="171674"/>
    <lineage>
        <taxon>Bacteria</taxon>
        <taxon>Pseudomonadati</taxon>
        <taxon>Pseudomonadota</taxon>
        <taxon>Alphaproteobacteria</taxon>
        <taxon>Rhodospirillales</taxon>
        <taxon>Rhodospirillaceae</taxon>
        <taxon>Inquilinus</taxon>
    </lineage>
</organism>
<accession>A0A211ZRJ5</accession>
<evidence type="ECO:0000313" key="3">
    <source>
        <dbReference type="Proteomes" id="UP000196655"/>
    </source>
</evidence>
<gene>
    <name evidence="2" type="ORF">BWR60_07490</name>
</gene>
<reference evidence="3" key="1">
    <citation type="submission" date="2017-05" db="EMBL/GenBank/DDBJ databases">
        <authorList>
            <person name="Macchi M."/>
            <person name="Festa S."/>
            <person name="Coppotelli B.M."/>
            <person name="Morelli I.S."/>
        </authorList>
    </citation>
    <scope>NUCLEOTIDE SEQUENCE [LARGE SCALE GENOMIC DNA]</scope>
    <source>
        <strain evidence="3">I</strain>
    </source>
</reference>
<sequence length="155" mass="16715">MPNVYDRLAALGITLPKAPPPVANFETHRITGQLLFLSGQGPTEPDGRQYRGKVGGTVDRHDAYRHARLTGINLIAVMQEALGDLNRITGIVKLLGMVNAVPEFEHHPAVINGCSDLFVELFGPEIGRHARSAVGMGSLPGQITVEIEAVVEFAR</sequence>
<keyword evidence="3" id="KW-1185">Reference proteome</keyword>
<dbReference type="Proteomes" id="UP000196655">
    <property type="component" value="Unassembled WGS sequence"/>
</dbReference>
<evidence type="ECO:0000259" key="1">
    <source>
        <dbReference type="Pfam" id="PF14588"/>
    </source>
</evidence>
<dbReference type="InterPro" id="IPR035959">
    <property type="entry name" value="RutC-like_sf"/>
</dbReference>
<dbReference type="InterPro" id="IPR013813">
    <property type="entry name" value="Endoribo_LPSP/chorism_mut-like"/>
</dbReference>